<dbReference type="InterPro" id="IPR008756">
    <property type="entry name" value="Peptidase_M56"/>
</dbReference>
<dbReference type="SUPFAM" id="SSF51261">
    <property type="entry name" value="Duplicated hybrid motif"/>
    <property type="match status" value="1"/>
</dbReference>
<name>A0ABW7NA82_9BACT</name>
<dbReference type="Pfam" id="PF01551">
    <property type="entry name" value="Peptidase_M23"/>
    <property type="match status" value="1"/>
</dbReference>
<evidence type="ECO:0000313" key="5">
    <source>
        <dbReference type="EMBL" id="MFH6984449.1"/>
    </source>
</evidence>
<evidence type="ECO:0000259" key="3">
    <source>
        <dbReference type="Pfam" id="PF01551"/>
    </source>
</evidence>
<feature type="transmembrane region" description="Helical" evidence="2">
    <location>
        <begin position="37"/>
        <end position="60"/>
    </location>
</feature>
<feature type="domain" description="Peptidase M56" evidence="4">
    <location>
        <begin position="153"/>
        <end position="259"/>
    </location>
</feature>
<feature type="transmembrane region" description="Helical" evidence="2">
    <location>
        <begin position="270"/>
        <end position="289"/>
    </location>
</feature>
<feature type="transmembrane region" description="Helical" evidence="2">
    <location>
        <begin position="94"/>
        <end position="114"/>
    </location>
</feature>
<keyword evidence="2" id="KW-0472">Membrane</keyword>
<dbReference type="RefSeq" id="WP_395417791.1">
    <property type="nucleotide sequence ID" value="NZ_JBIPKE010000017.1"/>
</dbReference>
<feature type="domain" description="M23ase beta-sheet core" evidence="3">
    <location>
        <begin position="352"/>
        <end position="448"/>
    </location>
</feature>
<reference evidence="5 6" key="1">
    <citation type="journal article" date="2013" name="Int. J. Syst. Evol. Microbiol.">
        <title>Marinoscillum luteum sp. nov., isolated from marine sediment.</title>
        <authorList>
            <person name="Cha I.T."/>
            <person name="Park S.J."/>
            <person name="Kim S.J."/>
            <person name="Kim J.G."/>
            <person name="Jung M.Y."/>
            <person name="Shin K.S."/>
            <person name="Kwon K.K."/>
            <person name="Yang S.H."/>
            <person name="Seo Y.S."/>
            <person name="Rhee S.K."/>
        </authorList>
    </citation>
    <scope>NUCLEOTIDE SEQUENCE [LARGE SCALE GENOMIC DNA]</scope>
    <source>
        <strain evidence="5 6">KCTC 23939</strain>
    </source>
</reference>
<comment type="caution">
    <text evidence="5">The sequence shown here is derived from an EMBL/GenBank/DDBJ whole genome shotgun (WGS) entry which is preliminary data.</text>
</comment>
<evidence type="ECO:0000256" key="2">
    <source>
        <dbReference type="SAM" id="Phobius"/>
    </source>
</evidence>
<gene>
    <name evidence="5" type="ORF">ACHKAR_13430</name>
</gene>
<dbReference type="Pfam" id="PF05569">
    <property type="entry name" value="Peptidase_M56"/>
    <property type="match status" value="1"/>
</dbReference>
<keyword evidence="2" id="KW-1133">Transmembrane helix</keyword>
<accession>A0ABW7NA82</accession>
<keyword evidence="6" id="KW-1185">Reference proteome</keyword>
<sequence length="555" mass="62649">MADWLFYILKVSAFQAVLVLFYLLFLRGLTFYQFNRIFLLGILVIGFALPFVQVGSAPVVQANQELVTMIGTRISQSSAAMTEGVIVPGFQVSWIWLLSSLYAIGVLLLFQRYFSNFYKIRKFKYGYQLIAKIGAIEVFRTPFAQPFSFFRSVFIPEKVEHTRELNLVMAHELQHVNFGHSYDRMLADFIVVLFWFNPFIYLLRKSLIEVHEYQVDAAVTADSGVKIPYQMSLVSLAGGGFSGPVSFFNFSTIKKRIQMMNRNKSNKISLMSLVLLAPVIGGMVMLFSFEMKTPEMVFIQDNPSPALEGLVLPVEGAWVETPSIFPLGVKDEKVRVTSNFGYRTDPFDEAQKFHQGIDISAAEGTPVIATADGKVILVSDQPGGYGKHIVLAHDEVYQTKYAQLSSMEVKEGETVKRGQLIGRVGSSGRSTAPHLHYEVYKDGKAVNPVNYIADYQFAIQKQQQAEEKQRMAELKRQEAEEKQKVAEVKQRAAAEAQKAAMQEQELAEVRRAQAEARQQAIEKPETVVKLKSKEKPKVKEKSKAKSKPKEKEKDK</sequence>
<dbReference type="CDD" id="cd12797">
    <property type="entry name" value="M23_peptidase"/>
    <property type="match status" value="1"/>
</dbReference>
<dbReference type="Proteomes" id="UP001610063">
    <property type="component" value="Unassembled WGS sequence"/>
</dbReference>
<dbReference type="PANTHER" id="PTHR21666:SF270">
    <property type="entry name" value="MUREIN HYDROLASE ACTIVATOR ENVC"/>
    <property type="match status" value="1"/>
</dbReference>
<dbReference type="InterPro" id="IPR050570">
    <property type="entry name" value="Cell_wall_metabolism_enzyme"/>
</dbReference>
<organism evidence="5 6">
    <name type="scientific">Marinoscillum luteum</name>
    <dbReference type="NCBI Taxonomy" id="861051"/>
    <lineage>
        <taxon>Bacteria</taxon>
        <taxon>Pseudomonadati</taxon>
        <taxon>Bacteroidota</taxon>
        <taxon>Cytophagia</taxon>
        <taxon>Cytophagales</taxon>
        <taxon>Reichenbachiellaceae</taxon>
        <taxon>Marinoscillum</taxon>
    </lineage>
</organism>
<dbReference type="EMBL" id="JBIPKE010000017">
    <property type="protein sequence ID" value="MFH6984449.1"/>
    <property type="molecule type" value="Genomic_DNA"/>
</dbReference>
<feature type="transmembrane region" description="Helical" evidence="2">
    <location>
        <begin position="6"/>
        <end position="25"/>
    </location>
</feature>
<evidence type="ECO:0000259" key="4">
    <source>
        <dbReference type="Pfam" id="PF05569"/>
    </source>
</evidence>
<dbReference type="InterPro" id="IPR011055">
    <property type="entry name" value="Dup_hybrid_motif"/>
</dbReference>
<dbReference type="InterPro" id="IPR016047">
    <property type="entry name" value="M23ase_b-sheet_dom"/>
</dbReference>
<feature type="region of interest" description="Disordered" evidence="1">
    <location>
        <begin position="509"/>
        <end position="555"/>
    </location>
</feature>
<evidence type="ECO:0000313" key="6">
    <source>
        <dbReference type="Proteomes" id="UP001610063"/>
    </source>
</evidence>
<dbReference type="CDD" id="cd07341">
    <property type="entry name" value="M56_BlaR1_MecR1_like"/>
    <property type="match status" value="1"/>
</dbReference>
<feature type="transmembrane region" description="Helical" evidence="2">
    <location>
        <begin position="229"/>
        <end position="250"/>
    </location>
</feature>
<keyword evidence="2" id="KW-0812">Transmembrane</keyword>
<evidence type="ECO:0000256" key="1">
    <source>
        <dbReference type="SAM" id="MobiDB-lite"/>
    </source>
</evidence>
<proteinExistence type="predicted"/>
<dbReference type="Gene3D" id="2.70.70.10">
    <property type="entry name" value="Glucose Permease (Domain IIA)"/>
    <property type="match status" value="1"/>
</dbReference>
<protein>
    <submittedName>
        <fullName evidence="5">Peptidoglycan DD-metalloendopeptidase family protein</fullName>
    </submittedName>
</protein>
<dbReference type="PANTHER" id="PTHR21666">
    <property type="entry name" value="PEPTIDASE-RELATED"/>
    <property type="match status" value="1"/>
</dbReference>
<feature type="transmembrane region" description="Helical" evidence="2">
    <location>
        <begin position="185"/>
        <end position="203"/>
    </location>
</feature>